<feature type="compositionally biased region" description="Basic and acidic residues" evidence="2">
    <location>
        <begin position="774"/>
        <end position="811"/>
    </location>
</feature>
<dbReference type="GO" id="GO:0000398">
    <property type="term" value="P:mRNA splicing, via spliceosome"/>
    <property type="evidence" value="ECO:0007669"/>
    <property type="project" value="TreeGrafter"/>
</dbReference>
<feature type="region of interest" description="Disordered" evidence="2">
    <location>
        <begin position="427"/>
        <end position="475"/>
    </location>
</feature>
<dbReference type="PhylomeDB" id="A0A0G4F9P2"/>
<dbReference type="PANTHER" id="PTHR12072:SF4">
    <property type="entry name" value="CWF19-LIKE PROTEIN 1"/>
    <property type="match status" value="1"/>
</dbReference>
<evidence type="ECO:0000313" key="4">
    <source>
        <dbReference type="EMBL" id="CEM09104.1"/>
    </source>
</evidence>
<feature type="compositionally biased region" description="Gly residues" evidence="2">
    <location>
        <begin position="439"/>
        <end position="450"/>
    </location>
</feature>
<dbReference type="Gene3D" id="3.30.428.10">
    <property type="entry name" value="HIT-like"/>
    <property type="match status" value="1"/>
</dbReference>
<organism evidence="4">
    <name type="scientific">Chromera velia CCMP2878</name>
    <dbReference type="NCBI Taxonomy" id="1169474"/>
    <lineage>
        <taxon>Eukaryota</taxon>
        <taxon>Sar</taxon>
        <taxon>Alveolata</taxon>
        <taxon>Colpodellida</taxon>
        <taxon>Chromeraceae</taxon>
        <taxon>Chromera</taxon>
    </lineage>
</organism>
<dbReference type="EMBL" id="CDMZ01000205">
    <property type="protein sequence ID" value="CEM09104.1"/>
    <property type="molecule type" value="Genomic_DNA"/>
</dbReference>
<evidence type="ECO:0000256" key="1">
    <source>
        <dbReference type="PROSITE-ProRule" id="PRU00176"/>
    </source>
</evidence>
<dbReference type="GO" id="GO:0061632">
    <property type="term" value="F:RNA lariat debranching enzyme activator activity"/>
    <property type="evidence" value="ECO:0007669"/>
    <property type="project" value="TreeGrafter"/>
</dbReference>
<sequence length="819" mass="89250">MAFAICVGDLLGEHAGRNELSEFICGTKEMPIPVYFIDGSEQVATLVSQKQTAGGSHLGGNVHFLGAAGVRMLHGFRVAFLCGRKAGKPQFDDSRNEFEGGRFTRRALLSLIRAVDAEKGTHGDGGGIDLLVTCEWPSGVMGGLPPDMTKKVDEYLPPPVRASLESNIIAEVARTIEPRYHIVAGGGFFFSRPPFICPVGGHASRFICLGSVGVATSADRRPMHALKLFPFAQASKDRDFFTQSADFTPSPYEVNKAAAERRGEVPQGDQSRKAGRPNEVIDVDAEDETRKRARGLLMEGMEERNGTMMNGMNGGAHHGYGRGGERDRGGRDRERHHGPSAPSEQVYISNFPYSWKMDEIRGVFQRFGRIVNVSFPDGPDPHRGKAWIRFSSVAEATKAVEADETLEAEARAEGGRRGLKLKIRIKFSDRDAHRDRQGGNHGGHRGGQNGHGPPHQDNSREGAGERSTAERRSVRPRVANHAGCWFCLSNPDVKKHLVLAVGAQVYVSMAKGPLNSMHVLVIPVRHYPSLSQCPNEVIQDFDAHLNAIRKWMKKKDLEPVIFERYMRMSNTKAMHMQIQVVGIPSNLSMACQDAFKEGFEKAGLKLRELPRGPRNHAERVKAHTAGGDPNVAYITLRLPGDNTARGRQIDDFICTGKKDDPEPRVITVNQDNTPPPAMPPPGFPSNMPPPGMAGPPFLGPMGPMPPPLLPPPPSMFAPGMIGPPGPPMAGPPGPGASSSASGGGGGGRAVCISNTQMPVNLCREILAKLLDTPQRAEWKKCVPEKEEDEKRQASELRREYGEFDPRTRSEPQEAVQASE</sequence>
<feature type="region of interest" description="Disordered" evidence="2">
    <location>
        <begin position="717"/>
        <end position="746"/>
    </location>
</feature>
<dbReference type="GO" id="GO:0003723">
    <property type="term" value="F:RNA binding"/>
    <property type="evidence" value="ECO:0007669"/>
    <property type="project" value="UniProtKB-UniRule"/>
</dbReference>
<name>A0A0G4F9P2_9ALVE</name>
<feature type="compositionally biased region" description="Pro residues" evidence="2">
    <location>
        <begin position="717"/>
        <end position="734"/>
    </location>
</feature>
<proteinExistence type="predicted"/>
<dbReference type="Pfam" id="PF00076">
    <property type="entry name" value="RRM_1"/>
    <property type="match status" value="1"/>
</dbReference>
<dbReference type="Pfam" id="PF04677">
    <property type="entry name" value="CwfJ_C_1"/>
    <property type="match status" value="1"/>
</dbReference>
<dbReference type="InterPro" id="IPR006768">
    <property type="entry name" value="Cwf19-like_C_dom-1"/>
</dbReference>
<feature type="region of interest" description="Disordered" evidence="2">
    <location>
        <begin position="773"/>
        <end position="819"/>
    </location>
</feature>
<feature type="compositionally biased region" description="Gly residues" evidence="2">
    <location>
        <begin position="312"/>
        <end position="322"/>
    </location>
</feature>
<dbReference type="SUPFAM" id="SSF54197">
    <property type="entry name" value="HIT-like"/>
    <property type="match status" value="1"/>
</dbReference>
<dbReference type="InterPro" id="IPR040194">
    <property type="entry name" value="Cwf19-like"/>
</dbReference>
<feature type="region of interest" description="Disordered" evidence="2">
    <location>
        <begin position="305"/>
        <end position="344"/>
    </location>
</feature>
<dbReference type="Gene3D" id="3.30.70.330">
    <property type="match status" value="1"/>
</dbReference>
<dbReference type="CDD" id="cd00590">
    <property type="entry name" value="RRM_SF"/>
    <property type="match status" value="1"/>
</dbReference>
<feature type="domain" description="RRM" evidence="3">
    <location>
        <begin position="344"/>
        <end position="430"/>
    </location>
</feature>
<dbReference type="SMART" id="SM00360">
    <property type="entry name" value="RRM"/>
    <property type="match status" value="1"/>
</dbReference>
<protein>
    <recommendedName>
        <fullName evidence="3">RRM domain-containing protein</fullName>
    </recommendedName>
</protein>
<dbReference type="GO" id="GO:0071014">
    <property type="term" value="C:post-mRNA release spliceosomal complex"/>
    <property type="evidence" value="ECO:0007669"/>
    <property type="project" value="TreeGrafter"/>
</dbReference>
<dbReference type="AlphaFoldDB" id="A0A0G4F9P2"/>
<reference evidence="4" key="1">
    <citation type="submission" date="2014-11" db="EMBL/GenBank/DDBJ databases">
        <authorList>
            <person name="Otto D Thomas"/>
            <person name="Naeem Raeece"/>
        </authorList>
    </citation>
    <scope>NUCLEOTIDE SEQUENCE</scope>
</reference>
<feature type="compositionally biased region" description="Basic and acidic residues" evidence="2">
    <location>
        <begin position="427"/>
        <end position="438"/>
    </location>
</feature>
<feature type="compositionally biased region" description="Basic and acidic residues" evidence="2">
    <location>
        <begin position="457"/>
        <end position="473"/>
    </location>
</feature>
<dbReference type="InterPro" id="IPR012677">
    <property type="entry name" value="Nucleotide-bd_a/b_plait_sf"/>
</dbReference>
<feature type="compositionally biased region" description="Basic and acidic residues" evidence="2">
    <location>
        <begin position="323"/>
        <end position="337"/>
    </location>
</feature>
<dbReference type="VEuPathDB" id="CryptoDB:Cvel_15799"/>
<dbReference type="SUPFAM" id="SSF54928">
    <property type="entry name" value="RNA-binding domain, RBD"/>
    <property type="match status" value="1"/>
</dbReference>
<evidence type="ECO:0000256" key="2">
    <source>
        <dbReference type="SAM" id="MobiDB-lite"/>
    </source>
</evidence>
<keyword evidence="1" id="KW-0694">RNA-binding</keyword>
<dbReference type="PANTHER" id="PTHR12072">
    <property type="entry name" value="CWF19, CELL CYCLE CONTROL PROTEIN"/>
    <property type="match status" value="1"/>
</dbReference>
<dbReference type="InterPro" id="IPR035979">
    <property type="entry name" value="RBD_domain_sf"/>
</dbReference>
<dbReference type="InterPro" id="IPR000504">
    <property type="entry name" value="RRM_dom"/>
</dbReference>
<accession>A0A0G4F9P2</accession>
<evidence type="ECO:0000259" key="3">
    <source>
        <dbReference type="PROSITE" id="PS50102"/>
    </source>
</evidence>
<feature type="region of interest" description="Disordered" evidence="2">
    <location>
        <begin position="258"/>
        <end position="291"/>
    </location>
</feature>
<dbReference type="InterPro" id="IPR036265">
    <property type="entry name" value="HIT-like_sf"/>
</dbReference>
<gene>
    <name evidence="4" type="ORF">Cvel_15799</name>
</gene>
<dbReference type="PROSITE" id="PS50102">
    <property type="entry name" value="RRM"/>
    <property type="match status" value="1"/>
</dbReference>